<dbReference type="EMBL" id="BARS01023805">
    <property type="protein sequence ID" value="GAG00911.1"/>
    <property type="molecule type" value="Genomic_DNA"/>
</dbReference>
<gene>
    <name evidence="1" type="ORF">S01H1_37880</name>
</gene>
<protein>
    <submittedName>
        <fullName evidence="1">Uncharacterized protein</fullName>
    </submittedName>
</protein>
<accession>X0VK16</accession>
<feature type="non-terminal residue" evidence="1">
    <location>
        <position position="35"/>
    </location>
</feature>
<name>X0VK16_9ZZZZ</name>
<comment type="caution">
    <text evidence="1">The sequence shown here is derived from an EMBL/GenBank/DDBJ whole genome shotgun (WGS) entry which is preliminary data.</text>
</comment>
<sequence>MGVTIQVHVDSSGGGGGAVDSVFSRTGIVTAQNGR</sequence>
<dbReference type="AlphaFoldDB" id="X0VK16"/>
<evidence type="ECO:0000313" key="1">
    <source>
        <dbReference type="EMBL" id="GAG00911.1"/>
    </source>
</evidence>
<proteinExistence type="predicted"/>
<organism evidence="1">
    <name type="scientific">marine sediment metagenome</name>
    <dbReference type="NCBI Taxonomy" id="412755"/>
    <lineage>
        <taxon>unclassified sequences</taxon>
        <taxon>metagenomes</taxon>
        <taxon>ecological metagenomes</taxon>
    </lineage>
</organism>
<reference evidence="1" key="1">
    <citation type="journal article" date="2014" name="Front. Microbiol.">
        <title>High frequency of phylogenetically diverse reductive dehalogenase-homologous genes in deep subseafloor sedimentary metagenomes.</title>
        <authorList>
            <person name="Kawai M."/>
            <person name="Futagami T."/>
            <person name="Toyoda A."/>
            <person name="Takaki Y."/>
            <person name="Nishi S."/>
            <person name="Hori S."/>
            <person name="Arai W."/>
            <person name="Tsubouchi T."/>
            <person name="Morono Y."/>
            <person name="Uchiyama I."/>
            <person name="Ito T."/>
            <person name="Fujiyama A."/>
            <person name="Inagaki F."/>
            <person name="Takami H."/>
        </authorList>
    </citation>
    <scope>NUCLEOTIDE SEQUENCE</scope>
    <source>
        <strain evidence="1">Expedition CK06-06</strain>
    </source>
</reference>